<dbReference type="InterPro" id="IPR027417">
    <property type="entry name" value="P-loop_NTPase"/>
</dbReference>
<dbReference type="GO" id="GO:0006865">
    <property type="term" value="P:amino acid transport"/>
    <property type="evidence" value="ECO:0007669"/>
    <property type="project" value="UniProtKB-KW"/>
</dbReference>
<dbReference type="FunFam" id="3.40.50.300:FF:000421">
    <property type="entry name" value="Branched-chain amino acid ABC transporter ATP-binding protein"/>
    <property type="match status" value="1"/>
</dbReference>
<dbReference type="InterPro" id="IPR051120">
    <property type="entry name" value="ABC_AA/LPS_Transport"/>
</dbReference>
<dbReference type="CDD" id="cd03219">
    <property type="entry name" value="ABC_Mj1267_LivG_branched"/>
    <property type="match status" value="1"/>
</dbReference>
<dbReference type="Gene3D" id="3.40.50.300">
    <property type="entry name" value="P-loop containing nucleotide triphosphate hydrolases"/>
    <property type="match status" value="1"/>
</dbReference>
<dbReference type="PANTHER" id="PTHR45772:SF9">
    <property type="entry name" value="CONSERVED COMPONENT OF ABC TRANSPORTER FOR NATURAL AMINO ACIDS"/>
    <property type="match status" value="1"/>
</dbReference>
<keyword evidence="4" id="KW-0029">Amino-acid transport</keyword>
<name>A0A7J2U411_9CREN</name>
<evidence type="ECO:0000256" key="4">
    <source>
        <dbReference type="ARBA" id="ARBA00022970"/>
    </source>
</evidence>
<evidence type="ECO:0000313" key="8">
    <source>
        <dbReference type="EMBL" id="HEM67067.1"/>
    </source>
</evidence>
<dbReference type="GO" id="GO:0005524">
    <property type="term" value="F:ATP binding"/>
    <property type="evidence" value="ECO:0007669"/>
    <property type="project" value="UniProtKB-KW"/>
</dbReference>
<dbReference type="GO" id="GO:0016887">
    <property type="term" value="F:ATP hydrolysis activity"/>
    <property type="evidence" value="ECO:0007669"/>
    <property type="project" value="InterPro"/>
</dbReference>
<evidence type="ECO:0000256" key="1">
    <source>
        <dbReference type="ARBA" id="ARBA00022448"/>
    </source>
</evidence>
<dbReference type="PROSITE" id="PS50893">
    <property type="entry name" value="ABC_TRANSPORTER_2"/>
    <property type="match status" value="1"/>
</dbReference>
<proteinExistence type="predicted"/>
<dbReference type="SUPFAM" id="SSF52540">
    <property type="entry name" value="P-loop containing nucleoside triphosphate hydrolases"/>
    <property type="match status" value="1"/>
</dbReference>
<evidence type="ECO:0000256" key="3">
    <source>
        <dbReference type="ARBA" id="ARBA00022840"/>
    </source>
</evidence>
<evidence type="ECO:0000259" key="7">
    <source>
        <dbReference type="PROSITE" id="PS50893"/>
    </source>
</evidence>
<keyword evidence="3 8" id="KW-0067">ATP-binding</keyword>
<gene>
    <name evidence="8" type="ORF">ENO26_05825</name>
</gene>
<dbReference type="EMBL" id="DSEU01000040">
    <property type="protein sequence ID" value="HEM67067.1"/>
    <property type="molecule type" value="Genomic_DNA"/>
</dbReference>
<dbReference type="InterPro" id="IPR032823">
    <property type="entry name" value="BCA_ABC_TP_C"/>
</dbReference>
<feature type="domain" description="ABC transporter" evidence="7">
    <location>
        <begin position="10"/>
        <end position="254"/>
    </location>
</feature>
<accession>A0A7J2U411</accession>
<organism evidence="8">
    <name type="scientific">Ignisphaera aggregans</name>
    <dbReference type="NCBI Taxonomy" id="334771"/>
    <lineage>
        <taxon>Archaea</taxon>
        <taxon>Thermoproteota</taxon>
        <taxon>Thermoprotei</taxon>
        <taxon>Desulfurococcales</taxon>
        <taxon>Desulfurococcaceae</taxon>
        <taxon>Ignisphaera</taxon>
    </lineage>
</organism>
<comment type="caution">
    <text evidence="8">The sequence shown here is derived from an EMBL/GenBank/DDBJ whole genome shotgun (WGS) entry which is preliminary data.</text>
</comment>
<comment type="function">
    <text evidence="5">Probable component of a branched-chain amino-acid transport system.</text>
</comment>
<sequence>MANNRDNLILITKNITKRFGGVIALDKVSLVVSRRSITLLIGPNGAGKTTFVNVCTGVFKPDEGKIIFEARDITGWPPYKVYSIGLARSFQIPQPFRSLTVLDNVLVAMKSPGEDPIRALFKGSWIRREEENIKKAFKILELVGLENYWDWEAYKLGAGQLKMLEVARSIASGAKLLALDEPIGGTDPRYSSYIFEQLQSIRKELDISFLVIEHRIDVALKYADMVYVMDRGRVIAEGSPNEILKNPKVAEVYLG</sequence>
<dbReference type="AlphaFoldDB" id="A0A7J2U411"/>
<dbReference type="PANTHER" id="PTHR45772">
    <property type="entry name" value="CONSERVED COMPONENT OF ABC TRANSPORTER FOR NATURAL AMINO ACIDS-RELATED"/>
    <property type="match status" value="1"/>
</dbReference>
<protein>
    <recommendedName>
        <fullName evidence="6">Probable branched-chain amino acid transport ATP-binding protein LivG</fullName>
    </recommendedName>
</protein>
<keyword evidence="2" id="KW-0547">Nucleotide-binding</keyword>
<keyword evidence="1" id="KW-0813">Transport</keyword>
<evidence type="ECO:0000256" key="2">
    <source>
        <dbReference type="ARBA" id="ARBA00022741"/>
    </source>
</evidence>
<evidence type="ECO:0000256" key="6">
    <source>
        <dbReference type="ARBA" id="ARBA00072811"/>
    </source>
</evidence>
<reference evidence="8" key="1">
    <citation type="journal article" date="2020" name="mSystems">
        <title>Genome- and Community-Level Interaction Insights into Carbon Utilization and Element Cycling Functions of Hydrothermarchaeota in Hydrothermal Sediment.</title>
        <authorList>
            <person name="Zhou Z."/>
            <person name="Liu Y."/>
            <person name="Xu W."/>
            <person name="Pan J."/>
            <person name="Luo Z.H."/>
            <person name="Li M."/>
        </authorList>
    </citation>
    <scope>NUCLEOTIDE SEQUENCE [LARGE SCALE GENOMIC DNA]</scope>
    <source>
        <strain evidence="8">SpSt-125</strain>
    </source>
</reference>
<evidence type="ECO:0000256" key="5">
    <source>
        <dbReference type="ARBA" id="ARBA00056071"/>
    </source>
</evidence>
<dbReference type="GO" id="GO:0005886">
    <property type="term" value="C:plasma membrane"/>
    <property type="evidence" value="ECO:0007669"/>
    <property type="project" value="TreeGrafter"/>
</dbReference>
<dbReference type="InterPro" id="IPR003439">
    <property type="entry name" value="ABC_transporter-like_ATP-bd"/>
</dbReference>
<dbReference type="Pfam" id="PF00005">
    <property type="entry name" value="ABC_tran"/>
    <property type="match status" value="1"/>
</dbReference>
<dbReference type="Pfam" id="PF12399">
    <property type="entry name" value="BCA_ABC_TP_C"/>
    <property type="match status" value="1"/>
</dbReference>